<sequence>MGNILDKDRNRKTLGLPSHVTKIASSNDNSIETNEISPVVVWCDATIGLSTNADDDINTLIQLGRIVSKKRKLIHTFNDLSICQDFIKHVNNIFLIVSGSVGRQLIPLIHDLDQIHSIYIFCLNKSSHESWAKQYEKIHGVCTDIGEVCGHLKKYFTFQSSSEYEQLQFDILYKNFILPTTDQQELSYIYAILSKLILYNMNSIKQQDMINYCRTEYTTKNQITIIDQFENNYSQHNPIWWFTRDNFFQQIINRALQLNDLYTLCMMNPFLKDLNNKLKQLHREQMSSSSKILHVYFSQLISNNDLAKLKSNQDGLICINEFLFANLEQTIPLTYIEHQNSKTNINNIKALFKISIPQTNEPNVAYANIGAVSEFVHEKEYLLSMSSIFHIGKVEAFTEVTSVWLINLTLIDENDKQLINLSRFINKNELCRDNDLSELGSIITDKLCQFKSIRKLFENQFNSGTKQIRPILLHYNMGIIYDCLNEYQKALDEYKSAIILTRSFGSNHHQKDSLCLIPLYSNMGLTYQHMNIGSNAFDHAFRALNILSNNRENPTFQYELYNAIYSNLGSILQQQGNISQAKCYYTHALKAQREYLSNDHPDVINLQNIITSLSSEENDCTD</sequence>
<accession>A0A815Q0F1</accession>
<dbReference type="SUPFAM" id="SSF48452">
    <property type="entry name" value="TPR-like"/>
    <property type="match status" value="1"/>
</dbReference>
<name>A0A815Q0F1_9BILA</name>
<organism evidence="2 4">
    <name type="scientific">Rotaria sordida</name>
    <dbReference type="NCBI Taxonomy" id="392033"/>
    <lineage>
        <taxon>Eukaryota</taxon>
        <taxon>Metazoa</taxon>
        <taxon>Spiralia</taxon>
        <taxon>Gnathifera</taxon>
        <taxon>Rotifera</taxon>
        <taxon>Eurotatoria</taxon>
        <taxon>Bdelloidea</taxon>
        <taxon>Philodinida</taxon>
        <taxon>Philodinidae</taxon>
        <taxon>Rotaria</taxon>
    </lineage>
</organism>
<dbReference type="InterPro" id="IPR019734">
    <property type="entry name" value="TPR_rpt"/>
</dbReference>
<protein>
    <submittedName>
        <fullName evidence="2">Uncharacterized protein</fullName>
    </submittedName>
</protein>
<keyword evidence="5" id="KW-1185">Reference proteome</keyword>
<gene>
    <name evidence="3" type="ORF">JXQ802_LOCUS53148</name>
    <name evidence="2" type="ORF">PYM288_LOCUS36772</name>
</gene>
<dbReference type="PROSITE" id="PS50005">
    <property type="entry name" value="TPR"/>
    <property type="match status" value="1"/>
</dbReference>
<feature type="repeat" description="TPR" evidence="1">
    <location>
        <begin position="471"/>
        <end position="504"/>
    </location>
</feature>
<dbReference type="EMBL" id="CAJNOH010007391">
    <property type="protein sequence ID" value="CAF1456525.1"/>
    <property type="molecule type" value="Genomic_DNA"/>
</dbReference>
<keyword evidence="1" id="KW-0802">TPR repeat</keyword>
<dbReference type="Gene3D" id="1.25.40.10">
    <property type="entry name" value="Tetratricopeptide repeat domain"/>
    <property type="match status" value="1"/>
</dbReference>
<dbReference type="Proteomes" id="UP000663854">
    <property type="component" value="Unassembled WGS sequence"/>
</dbReference>
<dbReference type="AlphaFoldDB" id="A0A815Q0F1"/>
<dbReference type="InterPro" id="IPR011990">
    <property type="entry name" value="TPR-like_helical_dom_sf"/>
</dbReference>
<dbReference type="Proteomes" id="UP000663870">
    <property type="component" value="Unassembled WGS sequence"/>
</dbReference>
<evidence type="ECO:0000313" key="3">
    <source>
        <dbReference type="EMBL" id="CAF1640700.1"/>
    </source>
</evidence>
<evidence type="ECO:0000313" key="5">
    <source>
        <dbReference type="Proteomes" id="UP000663870"/>
    </source>
</evidence>
<dbReference type="SMART" id="SM00028">
    <property type="entry name" value="TPR"/>
    <property type="match status" value="3"/>
</dbReference>
<dbReference type="EMBL" id="CAJNOL010009046">
    <property type="protein sequence ID" value="CAF1640700.1"/>
    <property type="molecule type" value="Genomic_DNA"/>
</dbReference>
<dbReference type="SUPFAM" id="SSF56399">
    <property type="entry name" value="ADP-ribosylation"/>
    <property type="match status" value="1"/>
</dbReference>
<comment type="caution">
    <text evidence="2">The sequence shown here is derived from an EMBL/GenBank/DDBJ whole genome shotgun (WGS) entry which is preliminary data.</text>
</comment>
<dbReference type="Pfam" id="PF13374">
    <property type="entry name" value="TPR_10"/>
    <property type="match status" value="1"/>
</dbReference>
<evidence type="ECO:0000313" key="4">
    <source>
        <dbReference type="Proteomes" id="UP000663854"/>
    </source>
</evidence>
<evidence type="ECO:0000313" key="2">
    <source>
        <dbReference type="EMBL" id="CAF1456525.1"/>
    </source>
</evidence>
<evidence type="ECO:0000256" key="1">
    <source>
        <dbReference type="PROSITE-ProRule" id="PRU00339"/>
    </source>
</evidence>
<proteinExistence type="predicted"/>
<reference evidence="2" key="1">
    <citation type="submission" date="2021-02" db="EMBL/GenBank/DDBJ databases">
        <authorList>
            <person name="Nowell W R."/>
        </authorList>
    </citation>
    <scope>NUCLEOTIDE SEQUENCE</scope>
</reference>